<dbReference type="Proteomes" id="UP000238479">
    <property type="component" value="Chromosome 5"/>
</dbReference>
<accession>A0A2P6QM24</accession>
<evidence type="ECO:0000313" key="3">
    <source>
        <dbReference type="EMBL" id="PRQ35233.1"/>
    </source>
</evidence>
<keyword evidence="4" id="KW-1185">Reference proteome</keyword>
<gene>
    <name evidence="3" type="ORF">RchiOBHm_Chr5g0077771</name>
</gene>
<dbReference type="InterPro" id="IPR051343">
    <property type="entry name" value="G-type_lectin_kinases/EP1-like"/>
</dbReference>
<evidence type="ECO:0000259" key="2">
    <source>
        <dbReference type="Pfam" id="PF07714"/>
    </source>
</evidence>
<protein>
    <recommendedName>
        <fullName evidence="2">Serine-threonine/tyrosine-protein kinase catalytic domain-containing protein</fullName>
    </recommendedName>
</protein>
<dbReference type="InterPro" id="IPR001245">
    <property type="entry name" value="Ser-Thr/Tyr_kinase_cat_dom"/>
</dbReference>
<dbReference type="PANTHER" id="PTHR47976">
    <property type="entry name" value="G-TYPE LECTIN S-RECEPTOR-LIKE SERINE/THREONINE-PROTEIN KINASE SD2-5"/>
    <property type="match status" value="1"/>
</dbReference>
<feature type="domain" description="Serine-threonine/tyrosine-protein kinase catalytic" evidence="2">
    <location>
        <begin position="11"/>
        <end position="100"/>
    </location>
</feature>
<dbReference type="OMA" id="DHEAMND"/>
<dbReference type="STRING" id="74649.A0A2P6QM24"/>
<comment type="caution">
    <text evidence="3">The sequence shown here is derived from an EMBL/GenBank/DDBJ whole genome shotgun (WGS) entry which is preliminary data.</text>
</comment>
<dbReference type="Pfam" id="PF07714">
    <property type="entry name" value="PK_Tyr_Ser-Thr"/>
    <property type="match status" value="1"/>
</dbReference>
<evidence type="ECO:0000256" key="1">
    <source>
        <dbReference type="ARBA" id="ARBA00022729"/>
    </source>
</evidence>
<dbReference type="SUPFAM" id="SSF56112">
    <property type="entry name" value="Protein kinase-like (PK-like)"/>
    <property type="match status" value="1"/>
</dbReference>
<dbReference type="GO" id="GO:0004672">
    <property type="term" value="F:protein kinase activity"/>
    <property type="evidence" value="ECO:0007669"/>
    <property type="project" value="InterPro"/>
</dbReference>
<organism evidence="3 4">
    <name type="scientific">Rosa chinensis</name>
    <name type="common">China rose</name>
    <dbReference type="NCBI Taxonomy" id="74649"/>
    <lineage>
        <taxon>Eukaryota</taxon>
        <taxon>Viridiplantae</taxon>
        <taxon>Streptophyta</taxon>
        <taxon>Embryophyta</taxon>
        <taxon>Tracheophyta</taxon>
        <taxon>Spermatophyta</taxon>
        <taxon>Magnoliopsida</taxon>
        <taxon>eudicotyledons</taxon>
        <taxon>Gunneridae</taxon>
        <taxon>Pentapetalae</taxon>
        <taxon>rosids</taxon>
        <taxon>fabids</taxon>
        <taxon>Rosales</taxon>
        <taxon>Rosaceae</taxon>
        <taxon>Rosoideae</taxon>
        <taxon>Rosoideae incertae sedis</taxon>
        <taxon>Rosa</taxon>
    </lineage>
</organism>
<proteinExistence type="predicted"/>
<dbReference type="InterPro" id="IPR011009">
    <property type="entry name" value="Kinase-like_dom_sf"/>
</dbReference>
<dbReference type="EMBL" id="PDCK01000043">
    <property type="protein sequence ID" value="PRQ35233.1"/>
    <property type="molecule type" value="Genomic_DNA"/>
</dbReference>
<sequence length="122" mass="13945">MWQLNGSKIPITVKVDVYSYGILLLEVICCRNHLEEHADNEDNMILADWAYDCYQMKLHLLVENDHEAMNDVTNVEKCVMIALWCIQEDPTLRPAMKKVILMLEGIAEVSSPPVPSSFTYST</sequence>
<evidence type="ECO:0000313" key="4">
    <source>
        <dbReference type="Proteomes" id="UP000238479"/>
    </source>
</evidence>
<dbReference type="PANTHER" id="PTHR47976:SF108">
    <property type="entry name" value="G-TYPE LECTIN S-RECEPTOR-LIKE SERINE_THREONINE-PROTEIN KINASE LECRK1"/>
    <property type="match status" value="1"/>
</dbReference>
<dbReference type="Gramene" id="PRQ35233">
    <property type="protein sequence ID" value="PRQ35233"/>
    <property type="gene ID" value="RchiOBHm_Chr5g0077771"/>
</dbReference>
<name>A0A2P6QM24_ROSCH</name>
<dbReference type="AlphaFoldDB" id="A0A2P6QM24"/>
<dbReference type="Gene3D" id="1.10.510.10">
    <property type="entry name" value="Transferase(Phosphotransferase) domain 1"/>
    <property type="match status" value="1"/>
</dbReference>
<keyword evidence="3" id="KW-0808">Transferase</keyword>
<reference evidence="3 4" key="1">
    <citation type="journal article" date="2018" name="Nat. Genet.">
        <title>The Rosa genome provides new insights in the design of modern roses.</title>
        <authorList>
            <person name="Bendahmane M."/>
        </authorList>
    </citation>
    <scope>NUCLEOTIDE SEQUENCE [LARGE SCALE GENOMIC DNA]</scope>
    <source>
        <strain evidence="4">cv. Old Blush</strain>
    </source>
</reference>
<keyword evidence="1" id="KW-0732">Signal</keyword>